<accession>A0A326U990</accession>
<organism evidence="1 2">
    <name type="scientific">Thermosporothrix hazakensis</name>
    <dbReference type="NCBI Taxonomy" id="644383"/>
    <lineage>
        <taxon>Bacteria</taxon>
        <taxon>Bacillati</taxon>
        <taxon>Chloroflexota</taxon>
        <taxon>Ktedonobacteria</taxon>
        <taxon>Ktedonobacterales</taxon>
        <taxon>Thermosporotrichaceae</taxon>
        <taxon>Thermosporothrix</taxon>
    </lineage>
</organism>
<protein>
    <submittedName>
        <fullName evidence="1">Uncharacterized protein</fullName>
    </submittedName>
</protein>
<name>A0A326U990_THEHA</name>
<reference evidence="1 2" key="1">
    <citation type="submission" date="2018-06" db="EMBL/GenBank/DDBJ databases">
        <title>Genomic Encyclopedia of Archaeal and Bacterial Type Strains, Phase II (KMG-II): from individual species to whole genera.</title>
        <authorList>
            <person name="Goeker M."/>
        </authorList>
    </citation>
    <scope>NUCLEOTIDE SEQUENCE [LARGE SCALE GENOMIC DNA]</scope>
    <source>
        <strain evidence="1 2">ATCC BAA-1881</strain>
    </source>
</reference>
<comment type="caution">
    <text evidence="1">The sequence shown here is derived from an EMBL/GenBank/DDBJ whole genome shotgun (WGS) entry which is preliminary data.</text>
</comment>
<keyword evidence="2" id="KW-1185">Reference proteome</keyword>
<dbReference type="AlphaFoldDB" id="A0A326U990"/>
<sequence>MDQATLVPILLNIPLGKCTPFNRTVLLGLTRVAPPSSKRLRCTLFNGSGERPLNEKETAVHLLRNDCLQVEKSKIGEAFSHCSCYAETTVTHECFQTEDS</sequence>
<evidence type="ECO:0000313" key="2">
    <source>
        <dbReference type="Proteomes" id="UP000248806"/>
    </source>
</evidence>
<proteinExistence type="predicted"/>
<dbReference type="EMBL" id="QKUF01000010">
    <property type="protein sequence ID" value="PZW28436.1"/>
    <property type="molecule type" value="Genomic_DNA"/>
</dbReference>
<gene>
    <name evidence="1" type="ORF">EI42_03190</name>
</gene>
<evidence type="ECO:0000313" key="1">
    <source>
        <dbReference type="EMBL" id="PZW28436.1"/>
    </source>
</evidence>
<dbReference type="Proteomes" id="UP000248806">
    <property type="component" value="Unassembled WGS sequence"/>
</dbReference>